<protein>
    <submittedName>
        <fullName evidence="1">Uncharacterized protein</fullName>
    </submittedName>
</protein>
<dbReference type="Proteomes" id="UP000022447">
    <property type="component" value="Unassembled WGS sequence"/>
</dbReference>
<comment type="caution">
    <text evidence="1">The sequence shown here is derived from an EMBL/GenBank/DDBJ whole genome shotgun (WGS) entry which is preliminary data.</text>
</comment>
<gene>
    <name evidence="1" type="ORF">OCH239_04300</name>
</gene>
<sequence>MAIAFLFWRVGQKLFRGLNIRLSFSIPNAPADDAAQAGHLHIARLNINNFTVSEFLFKFVEE</sequence>
<name>X7EEF9_9RHOB</name>
<dbReference type="AlphaFoldDB" id="X7EEF9"/>
<organism evidence="1 2">
    <name type="scientific">Roseivivax halodurans JCM 10272</name>
    <dbReference type="NCBI Taxonomy" id="1449350"/>
    <lineage>
        <taxon>Bacteria</taxon>
        <taxon>Pseudomonadati</taxon>
        <taxon>Pseudomonadota</taxon>
        <taxon>Alphaproteobacteria</taxon>
        <taxon>Rhodobacterales</taxon>
        <taxon>Roseobacteraceae</taxon>
        <taxon>Roseivivax</taxon>
    </lineage>
</organism>
<evidence type="ECO:0000313" key="2">
    <source>
        <dbReference type="Proteomes" id="UP000022447"/>
    </source>
</evidence>
<proteinExistence type="predicted"/>
<reference evidence="1 2" key="1">
    <citation type="submission" date="2014-01" db="EMBL/GenBank/DDBJ databases">
        <title>Roseivivax halodurans JCM 10272 Genome Sequencing.</title>
        <authorList>
            <person name="Lai Q."/>
            <person name="Li G."/>
            <person name="Shao Z."/>
        </authorList>
    </citation>
    <scope>NUCLEOTIDE SEQUENCE [LARGE SCALE GENOMIC DNA]</scope>
    <source>
        <strain evidence="1 2">JCM 10272</strain>
    </source>
</reference>
<evidence type="ECO:0000313" key="1">
    <source>
        <dbReference type="EMBL" id="ETX14312.1"/>
    </source>
</evidence>
<accession>X7EEF9</accession>
<keyword evidence="2" id="KW-1185">Reference proteome</keyword>
<dbReference type="EMBL" id="JALZ01000012">
    <property type="protein sequence ID" value="ETX14312.1"/>
    <property type="molecule type" value="Genomic_DNA"/>
</dbReference>